<dbReference type="InterPro" id="IPR038765">
    <property type="entry name" value="Papain-like_cys_pep_sf"/>
</dbReference>
<organism evidence="6 7">
    <name type="scientific">Syncephalis pseudoplumigaleata</name>
    <dbReference type="NCBI Taxonomy" id="1712513"/>
    <lineage>
        <taxon>Eukaryota</taxon>
        <taxon>Fungi</taxon>
        <taxon>Fungi incertae sedis</taxon>
        <taxon>Zoopagomycota</taxon>
        <taxon>Zoopagomycotina</taxon>
        <taxon>Zoopagomycetes</taxon>
        <taxon>Zoopagales</taxon>
        <taxon>Piptocephalidaceae</taxon>
        <taxon>Syncephalis</taxon>
    </lineage>
</organism>
<dbReference type="GO" id="GO:0046938">
    <property type="term" value="P:phytochelatin biosynthetic process"/>
    <property type="evidence" value="ECO:0007669"/>
    <property type="project" value="InterPro"/>
</dbReference>
<keyword evidence="2" id="KW-0104">Cadmium</keyword>
<evidence type="ECO:0000259" key="5">
    <source>
        <dbReference type="PROSITE" id="PS51443"/>
    </source>
</evidence>
<proteinExistence type="predicted"/>
<keyword evidence="4" id="KW-0479">Metal-binding</keyword>
<dbReference type="SUPFAM" id="SSF54001">
    <property type="entry name" value="Cysteine proteinases"/>
    <property type="match status" value="1"/>
</dbReference>
<dbReference type="InterPro" id="IPR038156">
    <property type="entry name" value="PCS_N_sf"/>
</dbReference>
<keyword evidence="3" id="KW-0808">Transferase</keyword>
<dbReference type="PROSITE" id="PS51443">
    <property type="entry name" value="PCS"/>
    <property type="match status" value="1"/>
</dbReference>
<dbReference type="GO" id="GO:0016756">
    <property type="term" value="F:glutathione gamma-glutamylcysteinyltransferase activity"/>
    <property type="evidence" value="ECO:0007669"/>
    <property type="project" value="UniProtKB-EC"/>
</dbReference>
<dbReference type="PANTHER" id="PTHR33447:SF2">
    <property type="entry name" value="GLUTATHIONE GAMMA-GLUTAMYLCYSTEINYLTRANSFERASE"/>
    <property type="match status" value="1"/>
</dbReference>
<evidence type="ECO:0000313" key="6">
    <source>
        <dbReference type="EMBL" id="RKP23191.1"/>
    </source>
</evidence>
<sequence>RQLPACLVSFTSDRGRELFRQALDEGTADAYFTLAGCFATQEEPAFCGLSTLSIALNALEVDPLRVWKGLWRWFSDDMLDCCRSLEDVRRNGITLSEFACIARCNGLEETTVFADESASLEQFERDIQRVCSGKGEIFTISYSRSVLQQTGSGHFSPVGAYCASERMVLVLDVARFKYPIYWVPLELLWDSLKPADPATGKSRGYSILT</sequence>
<dbReference type="PANTHER" id="PTHR33447">
    <property type="entry name" value="GLUTATHIONE GAMMA-GLUTAMYLCYSTEINYLTRANSFERASE"/>
    <property type="match status" value="1"/>
</dbReference>
<evidence type="ECO:0000256" key="1">
    <source>
        <dbReference type="ARBA" id="ARBA00012468"/>
    </source>
</evidence>
<dbReference type="InterPro" id="IPR040409">
    <property type="entry name" value="PCS-like"/>
</dbReference>
<keyword evidence="7" id="KW-1185">Reference proteome</keyword>
<dbReference type="GO" id="GO:0098849">
    <property type="term" value="P:cellular detoxification of cadmium ion"/>
    <property type="evidence" value="ECO:0007669"/>
    <property type="project" value="TreeGrafter"/>
</dbReference>
<accession>A0A4P9YVD8</accession>
<dbReference type="GO" id="GO:0046872">
    <property type="term" value="F:metal ion binding"/>
    <property type="evidence" value="ECO:0007669"/>
    <property type="project" value="UniProtKB-KW"/>
</dbReference>
<feature type="domain" description="Peptidase C83" evidence="5">
    <location>
        <begin position="1"/>
        <end position="209"/>
    </location>
</feature>
<evidence type="ECO:0000256" key="3">
    <source>
        <dbReference type="ARBA" id="ARBA00022679"/>
    </source>
</evidence>
<gene>
    <name evidence="6" type="ORF">SYNPS1DRAFT_7573</name>
</gene>
<dbReference type="GO" id="GO:0010273">
    <property type="term" value="P:detoxification of copper ion"/>
    <property type="evidence" value="ECO:0007669"/>
    <property type="project" value="TreeGrafter"/>
</dbReference>
<evidence type="ECO:0000256" key="2">
    <source>
        <dbReference type="ARBA" id="ARBA00022539"/>
    </source>
</evidence>
<dbReference type="OrthoDB" id="448954at2759"/>
<dbReference type="EC" id="2.3.2.15" evidence="1"/>
<feature type="non-terminal residue" evidence="6">
    <location>
        <position position="209"/>
    </location>
</feature>
<reference evidence="7" key="1">
    <citation type="journal article" date="2018" name="Nat. Microbiol.">
        <title>Leveraging single-cell genomics to expand the fungal tree of life.</title>
        <authorList>
            <person name="Ahrendt S.R."/>
            <person name="Quandt C.A."/>
            <person name="Ciobanu D."/>
            <person name="Clum A."/>
            <person name="Salamov A."/>
            <person name="Andreopoulos B."/>
            <person name="Cheng J.F."/>
            <person name="Woyke T."/>
            <person name="Pelin A."/>
            <person name="Henrissat B."/>
            <person name="Reynolds N.K."/>
            <person name="Benny G.L."/>
            <person name="Smith M.E."/>
            <person name="James T.Y."/>
            <person name="Grigoriev I.V."/>
        </authorList>
    </citation>
    <scope>NUCLEOTIDE SEQUENCE [LARGE SCALE GENOMIC DNA]</scope>
    <source>
        <strain evidence="7">Benny S71-1</strain>
    </source>
</reference>
<dbReference type="Pfam" id="PF05023">
    <property type="entry name" value="Phytochelatin"/>
    <property type="match status" value="1"/>
</dbReference>
<protein>
    <recommendedName>
        <fullName evidence="1">glutathione gamma-glutamylcysteinyltransferase</fullName>
        <ecNumber evidence="1">2.3.2.15</ecNumber>
    </recommendedName>
</protein>
<dbReference type="InterPro" id="IPR007719">
    <property type="entry name" value="PCS_N"/>
</dbReference>
<dbReference type="AlphaFoldDB" id="A0A4P9YVD8"/>
<dbReference type="EMBL" id="KZ991227">
    <property type="protein sequence ID" value="RKP23191.1"/>
    <property type="molecule type" value="Genomic_DNA"/>
</dbReference>
<evidence type="ECO:0000256" key="4">
    <source>
        <dbReference type="ARBA" id="ARBA00022723"/>
    </source>
</evidence>
<evidence type="ECO:0000313" key="7">
    <source>
        <dbReference type="Proteomes" id="UP000278143"/>
    </source>
</evidence>
<dbReference type="FunFam" id="3.90.70.30:FF:000001">
    <property type="entry name" value="Glutathione gamma-glutamylcysteinyltransferase 1"/>
    <property type="match status" value="1"/>
</dbReference>
<feature type="non-terminal residue" evidence="6">
    <location>
        <position position="1"/>
    </location>
</feature>
<dbReference type="Proteomes" id="UP000278143">
    <property type="component" value="Unassembled WGS sequence"/>
</dbReference>
<dbReference type="Gene3D" id="3.90.70.30">
    <property type="entry name" value="Phytochelatin synthase, N-terminal domain"/>
    <property type="match status" value="1"/>
</dbReference>
<name>A0A4P9YVD8_9FUNG</name>